<gene>
    <name evidence="1" type="ORF">SDC9_07894</name>
</gene>
<proteinExistence type="predicted"/>
<protein>
    <submittedName>
        <fullName evidence="1">Uncharacterized protein</fullName>
    </submittedName>
</protein>
<evidence type="ECO:0000313" key="1">
    <source>
        <dbReference type="EMBL" id="MPL62283.1"/>
    </source>
</evidence>
<reference evidence="1" key="1">
    <citation type="submission" date="2019-08" db="EMBL/GenBank/DDBJ databases">
        <authorList>
            <person name="Kucharzyk K."/>
            <person name="Murdoch R.W."/>
            <person name="Higgins S."/>
            <person name="Loffler F."/>
        </authorList>
    </citation>
    <scope>NUCLEOTIDE SEQUENCE</scope>
</reference>
<comment type="caution">
    <text evidence="1">The sequence shown here is derived from an EMBL/GenBank/DDBJ whole genome shotgun (WGS) entry which is preliminary data.</text>
</comment>
<dbReference type="EMBL" id="VSSQ01000017">
    <property type="protein sequence ID" value="MPL62283.1"/>
    <property type="molecule type" value="Genomic_DNA"/>
</dbReference>
<organism evidence="1">
    <name type="scientific">bioreactor metagenome</name>
    <dbReference type="NCBI Taxonomy" id="1076179"/>
    <lineage>
        <taxon>unclassified sequences</taxon>
        <taxon>metagenomes</taxon>
        <taxon>ecological metagenomes</taxon>
    </lineage>
</organism>
<dbReference type="AlphaFoldDB" id="A0A644T5U4"/>
<accession>A0A644T5U4</accession>
<name>A0A644T5U4_9ZZZZ</name>
<sequence>MDNELIDENRDLNVEMKNILYKSNLSFDETRAFFDGLQYLPDEDKQQFIEILSEEPELIYPLYINFKAKLKALESEDPEKEWDQIVEDELAMLDDYLDKKGIKEDN</sequence>